<name>A2F1B5_TRIV3</name>
<gene>
    <name evidence="1" type="ORF">TVAG_395260</name>
</gene>
<evidence type="ECO:0000313" key="2">
    <source>
        <dbReference type="Proteomes" id="UP000001542"/>
    </source>
</evidence>
<accession>A2F1B5</accession>
<dbReference type="VEuPathDB" id="TrichDB:TVAG_395260"/>
<dbReference type="InParanoid" id="A2F1B5"/>
<dbReference type="Proteomes" id="UP000001542">
    <property type="component" value="Unassembled WGS sequence"/>
</dbReference>
<reference evidence="1" key="1">
    <citation type="submission" date="2006-10" db="EMBL/GenBank/DDBJ databases">
        <authorList>
            <person name="Amadeo P."/>
            <person name="Zhao Q."/>
            <person name="Wortman J."/>
            <person name="Fraser-Liggett C."/>
            <person name="Carlton J."/>
        </authorList>
    </citation>
    <scope>NUCLEOTIDE SEQUENCE</scope>
    <source>
        <strain evidence="1">G3</strain>
    </source>
</reference>
<sequence>MSKISGTSKELRITRHCELNRFVALVDQRAKHSSGLAIHQDIIPCKTDFQNKNQNKVANIEKSKYYRQAEENYKNRGKPNPDLIRNINAKKEASEKTKKNLKQYQRKLLQGTKTVQSFEVASQQPDARTLAIIRHLYLVGALPENLQFN</sequence>
<proteinExistence type="predicted"/>
<dbReference type="EMBL" id="DS113572">
    <property type="protein sequence ID" value="EAY01279.1"/>
    <property type="molecule type" value="Genomic_DNA"/>
</dbReference>
<dbReference type="AlphaFoldDB" id="A2F1B5"/>
<protein>
    <submittedName>
        <fullName evidence="1">Uncharacterized protein</fullName>
    </submittedName>
</protein>
<evidence type="ECO:0000313" key="1">
    <source>
        <dbReference type="EMBL" id="EAY01279.1"/>
    </source>
</evidence>
<keyword evidence="2" id="KW-1185">Reference proteome</keyword>
<reference evidence="1" key="2">
    <citation type="journal article" date="2007" name="Science">
        <title>Draft genome sequence of the sexually transmitted pathogen Trichomonas vaginalis.</title>
        <authorList>
            <person name="Carlton J.M."/>
            <person name="Hirt R.P."/>
            <person name="Silva J.C."/>
            <person name="Delcher A.L."/>
            <person name="Schatz M."/>
            <person name="Zhao Q."/>
            <person name="Wortman J.R."/>
            <person name="Bidwell S.L."/>
            <person name="Alsmark U.C.M."/>
            <person name="Besteiro S."/>
            <person name="Sicheritz-Ponten T."/>
            <person name="Noel C.J."/>
            <person name="Dacks J.B."/>
            <person name="Foster P.G."/>
            <person name="Simillion C."/>
            <person name="Van de Peer Y."/>
            <person name="Miranda-Saavedra D."/>
            <person name="Barton G.J."/>
            <person name="Westrop G.D."/>
            <person name="Mueller S."/>
            <person name="Dessi D."/>
            <person name="Fiori P.L."/>
            <person name="Ren Q."/>
            <person name="Paulsen I."/>
            <person name="Zhang H."/>
            <person name="Bastida-Corcuera F.D."/>
            <person name="Simoes-Barbosa A."/>
            <person name="Brown M.T."/>
            <person name="Hayes R.D."/>
            <person name="Mukherjee M."/>
            <person name="Okumura C.Y."/>
            <person name="Schneider R."/>
            <person name="Smith A.J."/>
            <person name="Vanacova S."/>
            <person name="Villalvazo M."/>
            <person name="Haas B.J."/>
            <person name="Pertea M."/>
            <person name="Feldblyum T.V."/>
            <person name="Utterback T.R."/>
            <person name="Shu C.L."/>
            <person name="Osoegawa K."/>
            <person name="de Jong P.J."/>
            <person name="Hrdy I."/>
            <person name="Horvathova L."/>
            <person name="Zubacova Z."/>
            <person name="Dolezal P."/>
            <person name="Malik S.B."/>
            <person name="Logsdon J.M. Jr."/>
            <person name="Henze K."/>
            <person name="Gupta A."/>
            <person name="Wang C.C."/>
            <person name="Dunne R.L."/>
            <person name="Upcroft J.A."/>
            <person name="Upcroft P."/>
            <person name="White O."/>
            <person name="Salzberg S.L."/>
            <person name="Tang P."/>
            <person name="Chiu C.-H."/>
            <person name="Lee Y.-S."/>
            <person name="Embley T.M."/>
            <person name="Coombs G.H."/>
            <person name="Mottram J.C."/>
            <person name="Tachezy J."/>
            <person name="Fraser-Liggett C.M."/>
            <person name="Johnson P.J."/>
        </authorList>
    </citation>
    <scope>NUCLEOTIDE SEQUENCE [LARGE SCALE GENOMIC DNA]</scope>
    <source>
        <strain evidence="1">G3</strain>
    </source>
</reference>
<dbReference type="KEGG" id="tva:4759105"/>
<dbReference type="RefSeq" id="XP_001314086.1">
    <property type="nucleotide sequence ID" value="XM_001314078.1"/>
</dbReference>
<organism evidence="1 2">
    <name type="scientific">Trichomonas vaginalis (strain ATCC PRA-98 / G3)</name>
    <dbReference type="NCBI Taxonomy" id="412133"/>
    <lineage>
        <taxon>Eukaryota</taxon>
        <taxon>Metamonada</taxon>
        <taxon>Parabasalia</taxon>
        <taxon>Trichomonadida</taxon>
        <taxon>Trichomonadidae</taxon>
        <taxon>Trichomonas</taxon>
    </lineage>
</organism>
<dbReference type="VEuPathDB" id="TrichDB:TVAGG3_0075300"/>